<feature type="transmembrane region" description="Helical" evidence="6">
    <location>
        <begin position="122"/>
        <end position="144"/>
    </location>
</feature>
<dbReference type="InterPro" id="IPR002797">
    <property type="entry name" value="Polysacc_synth"/>
</dbReference>
<evidence type="ECO:0000313" key="8">
    <source>
        <dbReference type="Proteomes" id="UP001500582"/>
    </source>
</evidence>
<feature type="transmembrane region" description="Helical" evidence="6">
    <location>
        <begin position="337"/>
        <end position="358"/>
    </location>
</feature>
<comment type="subcellular location">
    <subcellularLocation>
        <location evidence="1">Cell membrane</location>
        <topology evidence="1">Multi-pass membrane protein</topology>
    </subcellularLocation>
</comment>
<evidence type="ECO:0000256" key="4">
    <source>
        <dbReference type="ARBA" id="ARBA00022989"/>
    </source>
</evidence>
<feature type="transmembrane region" description="Helical" evidence="6">
    <location>
        <begin position="258"/>
        <end position="283"/>
    </location>
</feature>
<feature type="transmembrane region" description="Helical" evidence="6">
    <location>
        <begin position="12"/>
        <end position="33"/>
    </location>
</feature>
<keyword evidence="3 6" id="KW-0812">Transmembrane</keyword>
<evidence type="ECO:0000256" key="3">
    <source>
        <dbReference type="ARBA" id="ARBA00022692"/>
    </source>
</evidence>
<reference evidence="8" key="1">
    <citation type="journal article" date="2019" name="Int. J. Syst. Evol. Microbiol.">
        <title>The Global Catalogue of Microorganisms (GCM) 10K type strain sequencing project: providing services to taxonomists for standard genome sequencing and annotation.</title>
        <authorList>
            <consortium name="The Broad Institute Genomics Platform"/>
            <consortium name="The Broad Institute Genome Sequencing Center for Infectious Disease"/>
            <person name="Wu L."/>
            <person name="Ma J."/>
        </authorList>
    </citation>
    <scope>NUCLEOTIDE SEQUENCE [LARGE SCALE GENOMIC DNA]</scope>
    <source>
        <strain evidence="8">JCM 17705</strain>
    </source>
</reference>
<accession>A0ABP8H3R0</accession>
<feature type="transmembrane region" description="Helical" evidence="6">
    <location>
        <begin position="156"/>
        <end position="174"/>
    </location>
</feature>
<dbReference type="Proteomes" id="UP001500582">
    <property type="component" value="Unassembled WGS sequence"/>
</dbReference>
<evidence type="ECO:0000256" key="2">
    <source>
        <dbReference type="ARBA" id="ARBA00022475"/>
    </source>
</evidence>
<dbReference type="EMBL" id="BAABFT010000014">
    <property type="protein sequence ID" value="GAA4333959.1"/>
    <property type="molecule type" value="Genomic_DNA"/>
</dbReference>
<feature type="transmembrane region" description="Helical" evidence="6">
    <location>
        <begin position="370"/>
        <end position="390"/>
    </location>
</feature>
<feature type="transmembrane region" description="Helical" evidence="6">
    <location>
        <begin position="425"/>
        <end position="445"/>
    </location>
</feature>
<feature type="transmembrane region" description="Helical" evidence="6">
    <location>
        <begin position="39"/>
        <end position="60"/>
    </location>
</feature>
<feature type="transmembrane region" description="Helical" evidence="6">
    <location>
        <begin position="396"/>
        <end position="418"/>
    </location>
</feature>
<protein>
    <submittedName>
        <fullName evidence="7">Flippase</fullName>
    </submittedName>
</protein>
<evidence type="ECO:0000313" key="7">
    <source>
        <dbReference type="EMBL" id="GAA4333959.1"/>
    </source>
</evidence>
<sequence>MGIIQQQTIKSTIYSYLGVAIAFITTSLIQPHALSTEEVGLISILTTYSLLFAQFSILGFNGTARYFPYFRSEENKHHGYLFLACMVALAGVVLWVILAVIFKQELVSAGAEKSHLLEQYYWYFLPLTFFTLFFNVFDLYARMLYNTTSGTIYREFTKRVLILVAVLLVLFNIISFYWFMIIWLAANILPTVLMLNVLIRNNQFHFKPDFKFLDKTLSIKLISICFFAILTGSAPLIIQNLDTYFVHEKYGLSDTGIYNTAFLFASAIALPARSLYGITFTVVSEAWKSGDLATIKDVYKKSCVNQLIAALFLFIILWANIDNIFKLLPAEYASGKYVVFFVSLGYVIDASTGVNGVVLATSKYFKYDSIFNVMLIAVAVAGNIILIPYYGLTGAAIASALTFLVFNLFRYVFILIAFKMQPFTVQCLLTVITGTVIYYLSLWALPVMSNFIADTIIRTAFITILFGITVYKLHLSPDINILVNKYMVKLKLKK</sequence>
<evidence type="ECO:0000256" key="1">
    <source>
        <dbReference type="ARBA" id="ARBA00004651"/>
    </source>
</evidence>
<keyword evidence="2" id="KW-1003">Cell membrane</keyword>
<dbReference type="PANTHER" id="PTHR30250">
    <property type="entry name" value="PST FAMILY PREDICTED COLANIC ACID TRANSPORTER"/>
    <property type="match status" value="1"/>
</dbReference>
<keyword evidence="8" id="KW-1185">Reference proteome</keyword>
<feature type="transmembrane region" description="Helical" evidence="6">
    <location>
        <begin position="451"/>
        <end position="471"/>
    </location>
</feature>
<proteinExistence type="predicted"/>
<dbReference type="InterPro" id="IPR050833">
    <property type="entry name" value="Poly_Biosynth_Transport"/>
</dbReference>
<keyword evidence="4 6" id="KW-1133">Transmembrane helix</keyword>
<feature type="transmembrane region" description="Helical" evidence="6">
    <location>
        <begin position="303"/>
        <end position="321"/>
    </location>
</feature>
<comment type="caution">
    <text evidence="7">The sequence shown here is derived from an EMBL/GenBank/DDBJ whole genome shotgun (WGS) entry which is preliminary data.</text>
</comment>
<dbReference type="Pfam" id="PF01943">
    <property type="entry name" value="Polysacc_synt"/>
    <property type="match status" value="1"/>
</dbReference>
<gene>
    <name evidence="7" type="ORF">GCM10023149_41030</name>
</gene>
<name>A0ABP8H3R0_9SPHI</name>
<dbReference type="RefSeq" id="WP_345213049.1">
    <property type="nucleotide sequence ID" value="NZ_BAABFT010000014.1"/>
</dbReference>
<evidence type="ECO:0000256" key="6">
    <source>
        <dbReference type="SAM" id="Phobius"/>
    </source>
</evidence>
<keyword evidence="5 6" id="KW-0472">Membrane</keyword>
<feature type="transmembrane region" description="Helical" evidence="6">
    <location>
        <begin position="219"/>
        <end position="238"/>
    </location>
</feature>
<organism evidence="7 8">
    <name type="scientific">Mucilaginibacter gynuensis</name>
    <dbReference type="NCBI Taxonomy" id="1302236"/>
    <lineage>
        <taxon>Bacteria</taxon>
        <taxon>Pseudomonadati</taxon>
        <taxon>Bacteroidota</taxon>
        <taxon>Sphingobacteriia</taxon>
        <taxon>Sphingobacteriales</taxon>
        <taxon>Sphingobacteriaceae</taxon>
        <taxon>Mucilaginibacter</taxon>
    </lineage>
</organism>
<feature type="transmembrane region" description="Helical" evidence="6">
    <location>
        <begin position="180"/>
        <end position="199"/>
    </location>
</feature>
<feature type="transmembrane region" description="Helical" evidence="6">
    <location>
        <begin position="80"/>
        <end position="102"/>
    </location>
</feature>
<dbReference type="PANTHER" id="PTHR30250:SF11">
    <property type="entry name" value="O-ANTIGEN TRANSPORTER-RELATED"/>
    <property type="match status" value="1"/>
</dbReference>
<evidence type="ECO:0000256" key="5">
    <source>
        <dbReference type="ARBA" id="ARBA00023136"/>
    </source>
</evidence>